<dbReference type="RefSeq" id="WP_229750068.1">
    <property type="nucleotide sequence ID" value="NZ_BMHP01000001.1"/>
</dbReference>
<dbReference type="InterPro" id="IPR011991">
    <property type="entry name" value="ArsR-like_HTH"/>
</dbReference>
<reference evidence="3" key="1">
    <citation type="journal article" date="2014" name="Int. J. Syst. Evol. Microbiol.">
        <title>Complete genome sequence of Corynebacterium casei LMG S-19264T (=DSM 44701T), isolated from a smear-ripened cheese.</title>
        <authorList>
            <consortium name="US DOE Joint Genome Institute (JGI-PGF)"/>
            <person name="Walter F."/>
            <person name="Albersmeier A."/>
            <person name="Kalinowski J."/>
            <person name="Ruckert C."/>
        </authorList>
    </citation>
    <scope>NUCLEOTIDE SEQUENCE</scope>
    <source>
        <strain evidence="3">CGMCC 1.15178</strain>
    </source>
</reference>
<evidence type="ECO:0000256" key="1">
    <source>
        <dbReference type="ARBA" id="ARBA00023125"/>
    </source>
</evidence>
<sequence length="221" mass="25239">MEQNGEFFAQQELPARHEGSTRQTVLLLLKTKGQMRASDLAKHLDVTEMAVRRHLSTLERDGLIKLSVVRQAMGRPSHVYRLTEQAEHLFPKNYHVLALDLLQELEDDPDTALLVDRLFEGRKRKLMERYAWRMEGKSLTEKVTELAAIQNDGGYMVQLEQDQDGFVLHEYNCPIAQVASRYQQACKCELALFKQLLDTEVERTECLAKGGGKCSYRISGG</sequence>
<evidence type="ECO:0000313" key="3">
    <source>
        <dbReference type="EMBL" id="GGD54205.1"/>
    </source>
</evidence>
<dbReference type="PANTHER" id="PTHR38600">
    <property type="entry name" value="TRANSCRIPTIONAL REGULATORY PROTEIN"/>
    <property type="match status" value="1"/>
</dbReference>
<dbReference type="AlphaFoldDB" id="A0A917DPJ6"/>
<dbReference type="EMBL" id="BMHP01000001">
    <property type="protein sequence ID" value="GGD54205.1"/>
    <property type="molecule type" value="Genomic_DNA"/>
</dbReference>
<dbReference type="InterPro" id="IPR013196">
    <property type="entry name" value="HTH_11"/>
</dbReference>
<dbReference type="CDD" id="cd00090">
    <property type="entry name" value="HTH_ARSR"/>
    <property type="match status" value="1"/>
</dbReference>
<evidence type="ECO:0000313" key="4">
    <source>
        <dbReference type="Proteomes" id="UP000612456"/>
    </source>
</evidence>
<name>A0A917DPJ6_9BACL</name>
<protein>
    <submittedName>
        <fullName evidence="3">DeoR family transcriptional regulator</fullName>
    </submittedName>
</protein>
<comment type="caution">
    <text evidence="3">The sequence shown here is derived from an EMBL/GenBank/DDBJ whole genome shotgun (WGS) entry which is preliminary data.</text>
</comment>
<dbReference type="SUPFAM" id="SSF46785">
    <property type="entry name" value="Winged helix' DNA-binding domain"/>
    <property type="match status" value="1"/>
</dbReference>
<dbReference type="Pfam" id="PF08279">
    <property type="entry name" value="HTH_11"/>
    <property type="match status" value="1"/>
</dbReference>
<dbReference type="GO" id="GO:0003677">
    <property type="term" value="F:DNA binding"/>
    <property type="evidence" value="ECO:0007669"/>
    <property type="project" value="UniProtKB-KW"/>
</dbReference>
<keyword evidence="1" id="KW-0238">DNA-binding</keyword>
<keyword evidence="4" id="KW-1185">Reference proteome</keyword>
<dbReference type="Proteomes" id="UP000612456">
    <property type="component" value="Unassembled WGS sequence"/>
</dbReference>
<dbReference type="InterPro" id="IPR036388">
    <property type="entry name" value="WH-like_DNA-bd_sf"/>
</dbReference>
<accession>A0A917DPJ6</accession>
<dbReference type="InterPro" id="IPR036390">
    <property type="entry name" value="WH_DNA-bd_sf"/>
</dbReference>
<evidence type="ECO:0000259" key="2">
    <source>
        <dbReference type="Pfam" id="PF08279"/>
    </source>
</evidence>
<feature type="domain" description="Helix-turn-helix type 11" evidence="2">
    <location>
        <begin position="23"/>
        <end position="65"/>
    </location>
</feature>
<proteinExistence type="predicted"/>
<dbReference type="Gene3D" id="1.10.10.10">
    <property type="entry name" value="Winged helix-like DNA-binding domain superfamily/Winged helix DNA-binding domain"/>
    <property type="match status" value="1"/>
</dbReference>
<reference evidence="3" key="2">
    <citation type="submission" date="2020-09" db="EMBL/GenBank/DDBJ databases">
        <authorList>
            <person name="Sun Q."/>
            <person name="Zhou Y."/>
        </authorList>
    </citation>
    <scope>NUCLEOTIDE SEQUENCE</scope>
    <source>
        <strain evidence="3">CGMCC 1.15178</strain>
    </source>
</reference>
<dbReference type="PANTHER" id="PTHR38600:SF2">
    <property type="entry name" value="SLL0088 PROTEIN"/>
    <property type="match status" value="1"/>
</dbReference>
<organism evidence="3 4">
    <name type="scientific">Paenibacillus nasutitermitis</name>
    <dbReference type="NCBI Taxonomy" id="1652958"/>
    <lineage>
        <taxon>Bacteria</taxon>
        <taxon>Bacillati</taxon>
        <taxon>Bacillota</taxon>
        <taxon>Bacilli</taxon>
        <taxon>Bacillales</taxon>
        <taxon>Paenibacillaceae</taxon>
        <taxon>Paenibacillus</taxon>
    </lineage>
</organism>
<gene>
    <name evidence="3" type="ORF">GCM10010911_09690</name>
</gene>